<evidence type="ECO:0000256" key="2">
    <source>
        <dbReference type="ARBA" id="ARBA00022676"/>
    </source>
</evidence>
<gene>
    <name evidence="5" type="ORF">HPC72_05230</name>
</gene>
<dbReference type="PANTHER" id="PTHR43398:SF1">
    <property type="entry name" value="DOLICHOL-PHOSPHATE MANNOSYLTRANSFERASE SUBUNIT 1"/>
    <property type="match status" value="1"/>
</dbReference>
<name>A0A6M8B526_9ACTO</name>
<evidence type="ECO:0000256" key="3">
    <source>
        <dbReference type="ARBA" id="ARBA00022679"/>
    </source>
</evidence>
<dbReference type="SUPFAM" id="SSF53448">
    <property type="entry name" value="Nucleotide-diphospho-sugar transferases"/>
    <property type="match status" value="1"/>
</dbReference>
<dbReference type="InterPro" id="IPR001173">
    <property type="entry name" value="Glyco_trans_2-like"/>
</dbReference>
<dbReference type="InterPro" id="IPR029044">
    <property type="entry name" value="Nucleotide-diphossugar_trans"/>
</dbReference>
<evidence type="ECO:0000259" key="4">
    <source>
        <dbReference type="Pfam" id="PF00535"/>
    </source>
</evidence>
<feature type="domain" description="Glycosyltransferase 2-like" evidence="4">
    <location>
        <begin position="5"/>
        <end position="171"/>
    </location>
</feature>
<dbReference type="InterPro" id="IPR039528">
    <property type="entry name" value="DPM1-like"/>
</dbReference>
<comment type="similarity">
    <text evidence="1">Belongs to the glycosyltransferase 2 family.</text>
</comment>
<keyword evidence="2" id="KW-0328">Glycosyltransferase</keyword>
<keyword evidence="3" id="KW-0808">Transferase</keyword>
<dbReference type="EMBL" id="CP053642">
    <property type="protein sequence ID" value="QKD79730.1"/>
    <property type="molecule type" value="Genomic_DNA"/>
</dbReference>
<dbReference type="RefSeq" id="WP_159522922.1">
    <property type="nucleotide sequence ID" value="NZ_CP053642.1"/>
</dbReference>
<reference evidence="5 6" key="1">
    <citation type="submission" date="2020-05" db="EMBL/GenBank/DDBJ databases">
        <title>Actinomyces sp. zg-325.</title>
        <authorList>
            <person name="Yang C."/>
        </authorList>
    </citation>
    <scope>NUCLEOTIDE SEQUENCE [LARGE SCALE GENOMIC DNA]</scope>
    <source>
        <strain evidence="6">zg-325</strain>
    </source>
</reference>
<dbReference type="GO" id="GO:0016020">
    <property type="term" value="C:membrane"/>
    <property type="evidence" value="ECO:0007669"/>
    <property type="project" value="GOC"/>
</dbReference>
<proteinExistence type="inferred from homology"/>
<organism evidence="5 6">
    <name type="scientific">Actinomyces marmotae</name>
    <dbReference type="NCBI Taxonomy" id="2737173"/>
    <lineage>
        <taxon>Bacteria</taxon>
        <taxon>Bacillati</taxon>
        <taxon>Actinomycetota</taxon>
        <taxon>Actinomycetes</taxon>
        <taxon>Actinomycetales</taxon>
        <taxon>Actinomycetaceae</taxon>
        <taxon>Actinomyces</taxon>
    </lineage>
</organism>
<dbReference type="Proteomes" id="UP000504752">
    <property type="component" value="Chromosome"/>
</dbReference>
<accession>A0A6M8B526</accession>
<dbReference type="PANTHER" id="PTHR43398">
    <property type="entry name" value="DOLICHOL-PHOSPHATE MANNOSYLTRANSFERASE SUBUNIT 1"/>
    <property type="match status" value="1"/>
</dbReference>
<sequence length="254" mass="27323">MKALVVIPTYNEIESLPVALDRVREHAPAADILVVDDNSPDGTGDLADGRAAADERIHVLHRAEKNGLGPAYLAGFSWGLGAGYELLVEMDADGSHRAEDLALLIQRAEMADAPDLVIGSRWVAGGATEGWDAKRVALSRAGNFYINAMLGLRVKDATAGFRVYRADLLRRMDLSAIEALGYGFQVNMTKLVDEAGGRIVEMPITFMEREAGQSKLSGGIFTEEFALVTRWGAAKRGAQLAGLVSTAAQRLRGR</sequence>
<dbReference type="FunFam" id="3.90.550.10:FF:000122">
    <property type="entry name" value="Dolichol-phosphate mannosyltransferase subunit 1"/>
    <property type="match status" value="1"/>
</dbReference>
<evidence type="ECO:0000313" key="5">
    <source>
        <dbReference type="EMBL" id="QKD79730.1"/>
    </source>
</evidence>
<dbReference type="Pfam" id="PF00535">
    <property type="entry name" value="Glycos_transf_2"/>
    <property type="match status" value="1"/>
</dbReference>
<dbReference type="GO" id="GO:0009247">
    <property type="term" value="P:glycolipid biosynthetic process"/>
    <property type="evidence" value="ECO:0007669"/>
    <property type="project" value="TreeGrafter"/>
</dbReference>
<evidence type="ECO:0000256" key="1">
    <source>
        <dbReference type="ARBA" id="ARBA00006739"/>
    </source>
</evidence>
<protein>
    <submittedName>
        <fullName evidence="5">Polyprenol monophosphomannose synthase</fullName>
    </submittedName>
</protein>
<evidence type="ECO:0000313" key="6">
    <source>
        <dbReference type="Proteomes" id="UP000504752"/>
    </source>
</evidence>
<dbReference type="GO" id="GO:0004582">
    <property type="term" value="F:dolichyl-phosphate beta-D-mannosyltransferase activity"/>
    <property type="evidence" value="ECO:0007669"/>
    <property type="project" value="InterPro"/>
</dbReference>
<dbReference type="AlphaFoldDB" id="A0A6M8B526"/>
<keyword evidence="6" id="KW-1185">Reference proteome</keyword>
<dbReference type="Gene3D" id="3.90.550.10">
    <property type="entry name" value="Spore Coat Polysaccharide Biosynthesis Protein SpsA, Chain A"/>
    <property type="match status" value="1"/>
</dbReference>
<dbReference type="CDD" id="cd06442">
    <property type="entry name" value="DPM1_like"/>
    <property type="match status" value="1"/>
</dbReference>
<dbReference type="KEGG" id="amam:HPC72_05230"/>